<dbReference type="EMBL" id="CM039429">
    <property type="protein sequence ID" value="KAI4347103.1"/>
    <property type="molecule type" value="Genomic_DNA"/>
</dbReference>
<proteinExistence type="predicted"/>
<protein>
    <submittedName>
        <fullName evidence="1">Uncharacterized protein</fullName>
    </submittedName>
</protein>
<organism evidence="1 2">
    <name type="scientific">Bauhinia variegata</name>
    <name type="common">Purple orchid tree</name>
    <name type="synonym">Phanera variegata</name>
    <dbReference type="NCBI Taxonomy" id="167791"/>
    <lineage>
        <taxon>Eukaryota</taxon>
        <taxon>Viridiplantae</taxon>
        <taxon>Streptophyta</taxon>
        <taxon>Embryophyta</taxon>
        <taxon>Tracheophyta</taxon>
        <taxon>Spermatophyta</taxon>
        <taxon>Magnoliopsida</taxon>
        <taxon>eudicotyledons</taxon>
        <taxon>Gunneridae</taxon>
        <taxon>Pentapetalae</taxon>
        <taxon>rosids</taxon>
        <taxon>fabids</taxon>
        <taxon>Fabales</taxon>
        <taxon>Fabaceae</taxon>
        <taxon>Cercidoideae</taxon>
        <taxon>Cercideae</taxon>
        <taxon>Bauhiniinae</taxon>
        <taxon>Bauhinia</taxon>
    </lineage>
</organism>
<keyword evidence="2" id="KW-1185">Reference proteome</keyword>
<comment type="caution">
    <text evidence="1">The sequence shown here is derived from an EMBL/GenBank/DDBJ whole genome shotgun (WGS) entry which is preliminary data.</text>
</comment>
<reference evidence="1 2" key="1">
    <citation type="journal article" date="2022" name="DNA Res.">
        <title>Chromosomal-level genome assembly of the orchid tree Bauhinia variegata (Leguminosae; Cercidoideae) supports the allotetraploid origin hypothesis of Bauhinia.</title>
        <authorList>
            <person name="Zhong Y."/>
            <person name="Chen Y."/>
            <person name="Zheng D."/>
            <person name="Pang J."/>
            <person name="Liu Y."/>
            <person name="Luo S."/>
            <person name="Meng S."/>
            <person name="Qian L."/>
            <person name="Wei D."/>
            <person name="Dai S."/>
            <person name="Zhou R."/>
        </authorList>
    </citation>
    <scope>NUCLEOTIDE SEQUENCE [LARGE SCALE GENOMIC DNA]</scope>
    <source>
        <strain evidence="1">BV-YZ2020</strain>
    </source>
</reference>
<name>A0ACB9PF71_BAUVA</name>
<evidence type="ECO:0000313" key="1">
    <source>
        <dbReference type="EMBL" id="KAI4347103.1"/>
    </source>
</evidence>
<dbReference type="Proteomes" id="UP000828941">
    <property type="component" value="Chromosome 4"/>
</dbReference>
<accession>A0ACB9PF71</accession>
<sequence length="80" mass="8815">MASRGKDQAAPHHHQPLLSSLVVRPSNTEGGGDYDSGEVHRDPPAPYSRSDRYSDEPALMLPARTWALRKAFCYECCLGS</sequence>
<gene>
    <name evidence="1" type="ORF">L6164_007951</name>
</gene>
<evidence type="ECO:0000313" key="2">
    <source>
        <dbReference type="Proteomes" id="UP000828941"/>
    </source>
</evidence>